<evidence type="ECO:0000259" key="3">
    <source>
        <dbReference type="PROSITE" id="PS50102"/>
    </source>
</evidence>
<protein>
    <recommendedName>
        <fullName evidence="3">RRM domain-containing protein</fullName>
    </recommendedName>
</protein>
<feature type="domain" description="RRM" evidence="3">
    <location>
        <begin position="574"/>
        <end position="654"/>
    </location>
</feature>
<dbReference type="STRING" id="946122.A0A0C2XQ03"/>
<feature type="region of interest" description="Disordered" evidence="2">
    <location>
        <begin position="714"/>
        <end position="734"/>
    </location>
</feature>
<dbReference type="Pfam" id="PF00076">
    <property type="entry name" value="RRM_1"/>
    <property type="match status" value="1"/>
</dbReference>
<dbReference type="PROSITE" id="PS50102">
    <property type="entry name" value="RRM"/>
    <property type="match status" value="2"/>
</dbReference>
<dbReference type="AlphaFoldDB" id="A0A0C2XQ03"/>
<dbReference type="InterPro" id="IPR012677">
    <property type="entry name" value="Nucleotide-bd_a/b_plait_sf"/>
</dbReference>
<keyword evidence="1" id="KW-0694">RNA-binding</keyword>
<gene>
    <name evidence="4" type="ORF">M378DRAFT_239823</name>
</gene>
<reference evidence="4 5" key="1">
    <citation type="submission" date="2014-04" db="EMBL/GenBank/DDBJ databases">
        <title>Evolutionary Origins and Diversification of the Mycorrhizal Mutualists.</title>
        <authorList>
            <consortium name="DOE Joint Genome Institute"/>
            <consortium name="Mycorrhizal Genomics Consortium"/>
            <person name="Kohler A."/>
            <person name="Kuo A."/>
            <person name="Nagy L.G."/>
            <person name="Floudas D."/>
            <person name="Copeland A."/>
            <person name="Barry K.W."/>
            <person name="Cichocki N."/>
            <person name="Veneault-Fourrey C."/>
            <person name="LaButti K."/>
            <person name="Lindquist E.A."/>
            <person name="Lipzen A."/>
            <person name="Lundell T."/>
            <person name="Morin E."/>
            <person name="Murat C."/>
            <person name="Riley R."/>
            <person name="Ohm R."/>
            <person name="Sun H."/>
            <person name="Tunlid A."/>
            <person name="Henrissat B."/>
            <person name="Grigoriev I.V."/>
            <person name="Hibbett D.S."/>
            <person name="Martin F."/>
        </authorList>
    </citation>
    <scope>NUCLEOTIDE SEQUENCE [LARGE SCALE GENOMIC DNA]</scope>
    <source>
        <strain evidence="4 5">Koide BX008</strain>
    </source>
</reference>
<dbReference type="InterPro" id="IPR000504">
    <property type="entry name" value="RRM_dom"/>
</dbReference>
<dbReference type="SMART" id="SM00360">
    <property type="entry name" value="RRM"/>
    <property type="match status" value="2"/>
</dbReference>
<name>A0A0C2XQ03_AMAMK</name>
<dbReference type="InParanoid" id="A0A0C2XQ03"/>
<dbReference type="PANTHER" id="PTHR23147">
    <property type="entry name" value="SERINE/ARGININE RICH SPLICING FACTOR"/>
    <property type="match status" value="1"/>
</dbReference>
<sequence length="797" mass="89268">MRRSTFPIFFSSKEKIVACDRRLAIRGAAFNFVSSTPHHLFHIHYLLSTTLSCSSPLQSLVFSPMSYRLPLTPRSWGTRFDNLLASPSISPPIQGGTVDPTASIKPDIPDPTLTPLRDEREPHDASIFVGSLPCNIDQEELSCSLSSHLADHSEIKSVKVVRDSKGGICAFLQCEDPLSAASLICTLRAGAPRPFMGRILRYEPARAFRTLLVSYRAPVQFFGAAGGSGRKQTVMLDLPYAMRMWKPKGSKYFSVIYNAEAVDVEKRNGATSEECPAGRFFMHPMVYDAEGVRSITSFFGPLERFEQVRTDEGAEKRTFDATGTLRQLDPFPHNGPRSACMDTGCWEVKWRHRDDCVSALMTLRRIPHITASWAHQPPKSVSDQQFPIRDFKPKLLPQAIPSCSPDVSLSPLSRAGVPALTNPLPSESNDGVKSSHARCIHQSDSFDFDLEKDIDVAHQSQGMKINWCDEEFKLITDPQTAGKTDWAAWEVDEIDQGVGHFNCTAYTGEDQSDTLSTPGLAKSPITPRSFASGFPSTPTDLSGELSALVVDPKMKQNDPYNGAKVLKGKSVDPTTLFVGGLEMFGPNAWDESKVRQCFEKYGPLDSVKFFRPYNSCSAFAFVKYKSMDGPVRAIKEEHNRIYEGRTIRVQLRECNGSRNTWKPLRTRGRFTGSQQTDPNRRLGIMNRKQDVESQFQAPGKRVSIAGDLTPAQQKEFEVHPTHRQRPTPRNSLSRKERRIALQRVLLVLFNRHLKLVRLLYRCIQLHTLVSDTFQDLGLIHICNRCSTSFLTTAMEDI</sequence>
<keyword evidence="5" id="KW-1185">Reference proteome</keyword>
<evidence type="ECO:0000313" key="4">
    <source>
        <dbReference type="EMBL" id="KIL71711.1"/>
    </source>
</evidence>
<feature type="domain" description="RRM" evidence="3">
    <location>
        <begin position="125"/>
        <end position="207"/>
    </location>
</feature>
<dbReference type="InterPro" id="IPR050907">
    <property type="entry name" value="SRSF"/>
</dbReference>
<evidence type="ECO:0000313" key="5">
    <source>
        <dbReference type="Proteomes" id="UP000054549"/>
    </source>
</evidence>
<dbReference type="InterPro" id="IPR035979">
    <property type="entry name" value="RBD_domain_sf"/>
</dbReference>
<dbReference type="OrthoDB" id="410044at2759"/>
<evidence type="ECO:0000256" key="1">
    <source>
        <dbReference type="PROSITE-ProRule" id="PRU00176"/>
    </source>
</evidence>
<dbReference type="Gene3D" id="3.30.70.330">
    <property type="match status" value="2"/>
</dbReference>
<dbReference type="Proteomes" id="UP000054549">
    <property type="component" value="Unassembled WGS sequence"/>
</dbReference>
<organism evidence="4 5">
    <name type="scientific">Amanita muscaria (strain Koide BX008)</name>
    <dbReference type="NCBI Taxonomy" id="946122"/>
    <lineage>
        <taxon>Eukaryota</taxon>
        <taxon>Fungi</taxon>
        <taxon>Dikarya</taxon>
        <taxon>Basidiomycota</taxon>
        <taxon>Agaricomycotina</taxon>
        <taxon>Agaricomycetes</taxon>
        <taxon>Agaricomycetidae</taxon>
        <taxon>Agaricales</taxon>
        <taxon>Pluteineae</taxon>
        <taxon>Amanitaceae</taxon>
        <taxon>Amanita</taxon>
    </lineage>
</organism>
<dbReference type="EMBL" id="KN818222">
    <property type="protein sequence ID" value="KIL71711.1"/>
    <property type="molecule type" value="Genomic_DNA"/>
</dbReference>
<accession>A0A0C2XQ03</accession>
<dbReference type="SUPFAM" id="SSF54928">
    <property type="entry name" value="RNA-binding domain, RBD"/>
    <property type="match status" value="2"/>
</dbReference>
<dbReference type="HOGENOM" id="CLU_352649_0_0_1"/>
<dbReference type="GO" id="GO:0003723">
    <property type="term" value="F:RNA binding"/>
    <property type="evidence" value="ECO:0007669"/>
    <property type="project" value="UniProtKB-UniRule"/>
</dbReference>
<evidence type="ECO:0000256" key="2">
    <source>
        <dbReference type="SAM" id="MobiDB-lite"/>
    </source>
</evidence>
<proteinExistence type="predicted"/>